<keyword evidence="1" id="KW-0472">Membrane</keyword>
<keyword evidence="4" id="KW-1185">Reference proteome</keyword>
<feature type="transmembrane region" description="Helical" evidence="1">
    <location>
        <begin position="137"/>
        <end position="159"/>
    </location>
</feature>
<keyword evidence="1" id="KW-1133">Transmembrane helix</keyword>
<evidence type="ECO:0000313" key="3">
    <source>
        <dbReference type="EMBL" id="SON57781.1"/>
    </source>
</evidence>
<feature type="transmembrane region" description="Helical" evidence="1">
    <location>
        <begin position="197"/>
        <end position="216"/>
    </location>
</feature>
<reference evidence="4" key="1">
    <citation type="submission" date="2017-09" db="EMBL/GenBank/DDBJ databases">
        <title>Genome sequence of Nannocystis excedens DSM 71.</title>
        <authorList>
            <person name="Blom J."/>
        </authorList>
    </citation>
    <scope>NUCLEOTIDE SEQUENCE [LARGE SCALE GENOMIC DNA]</scope>
    <source>
        <strain evidence="4">type strain: E19</strain>
    </source>
</reference>
<feature type="transmembrane region" description="Helical" evidence="1">
    <location>
        <begin position="166"/>
        <end position="185"/>
    </location>
</feature>
<dbReference type="PANTHER" id="PTHR35342">
    <property type="entry name" value="TRICARBOXYLIC TRANSPORT PROTEIN"/>
    <property type="match status" value="1"/>
</dbReference>
<feature type="transmembrane region" description="Helical" evidence="1">
    <location>
        <begin position="12"/>
        <end position="32"/>
    </location>
</feature>
<feature type="transmembrane region" description="Helical" evidence="1">
    <location>
        <begin position="44"/>
        <end position="64"/>
    </location>
</feature>
<feature type="transmembrane region" description="Helical" evidence="1">
    <location>
        <begin position="392"/>
        <end position="411"/>
    </location>
</feature>
<evidence type="ECO:0000256" key="1">
    <source>
        <dbReference type="SAM" id="Phobius"/>
    </source>
</evidence>
<feature type="transmembrane region" description="Helical" evidence="1">
    <location>
        <begin position="108"/>
        <end position="131"/>
    </location>
</feature>
<feature type="transmembrane region" description="Helical" evidence="1">
    <location>
        <begin position="263"/>
        <end position="287"/>
    </location>
</feature>
<dbReference type="Proteomes" id="UP000223606">
    <property type="component" value="Chromosome 1"/>
</dbReference>
<feature type="transmembrane region" description="Helical" evidence="1">
    <location>
        <begin position="418"/>
        <end position="436"/>
    </location>
</feature>
<sequence>MVETMFGALFHLLGSPHIMGLMLVGVVCGLLVGVTPGIGGKLSIAMAIPFVYGMDAVAGAVFLLTMHAVNGTSGQISSIMFGIPGDGDDAATTLDGYPLAKKGEAARALGASITASGVGGIIGAIVFAVLIPFLKPIVLQFSPAEFFLIALLGISFIAFLSSGDKIVKGLIVGFWGLMLSTVGMDPQTGTPRYAGDFLFLWDGVSLVTAVLALFAVPEMLALGARGGSISNVAAEDKDFSYRQLLSGVMEVPRHWWLVLRTSIIGAVVGMIPGLGGSAAAWLCYGHAVQTSKTPERFGHGAIEGVIAPETASNGKEGGSLLPTLFFGIPGSSGMAVLLGAFLILGIQPGAKMMTDHLDLVWTLIWALIVGNLIAVSILLVICRWIAALTFINGRYLVPFILLFITVGCFTSENQWQNLVILVLFSIIGYGFLRAGWPRAPFVIGLVLGGQAEGSLHQALQLWGWGFFLRPLSLVLIAMIVGLMAYAVYRNLRPTRRKSEYVS</sequence>
<evidence type="ECO:0000259" key="2">
    <source>
        <dbReference type="Pfam" id="PF01970"/>
    </source>
</evidence>
<dbReference type="InterPro" id="IPR002823">
    <property type="entry name" value="DUF112_TM"/>
</dbReference>
<evidence type="ECO:0000313" key="4">
    <source>
        <dbReference type="Proteomes" id="UP000223606"/>
    </source>
</evidence>
<dbReference type="AlphaFoldDB" id="A0A2C9DDF1"/>
<feature type="domain" description="DUF112" evidence="2">
    <location>
        <begin position="20"/>
        <end position="443"/>
    </location>
</feature>
<dbReference type="RefSeq" id="WP_099557983.1">
    <property type="nucleotide sequence ID" value="NZ_LT960614.1"/>
</dbReference>
<accession>A0A2C9DDF1</accession>
<dbReference type="EMBL" id="LT960614">
    <property type="protein sequence ID" value="SON57781.1"/>
    <property type="molecule type" value="Genomic_DNA"/>
</dbReference>
<feature type="transmembrane region" description="Helical" evidence="1">
    <location>
        <begin position="359"/>
        <end position="386"/>
    </location>
</feature>
<proteinExistence type="predicted"/>
<keyword evidence="1" id="KW-0812">Transmembrane</keyword>
<organism evidence="3 4">
    <name type="scientific">Hartmannibacter diazotrophicus</name>
    <dbReference type="NCBI Taxonomy" id="1482074"/>
    <lineage>
        <taxon>Bacteria</taxon>
        <taxon>Pseudomonadati</taxon>
        <taxon>Pseudomonadota</taxon>
        <taxon>Alphaproteobacteria</taxon>
        <taxon>Hyphomicrobiales</taxon>
        <taxon>Pleomorphomonadaceae</taxon>
        <taxon>Hartmannibacter</taxon>
    </lineage>
</organism>
<dbReference type="PANTHER" id="PTHR35342:SF5">
    <property type="entry name" value="TRICARBOXYLIC TRANSPORT PROTEIN"/>
    <property type="match status" value="1"/>
</dbReference>
<name>A0A2C9DDF1_9HYPH</name>
<feature type="transmembrane region" description="Helical" evidence="1">
    <location>
        <begin position="324"/>
        <end position="347"/>
    </location>
</feature>
<dbReference type="Pfam" id="PF01970">
    <property type="entry name" value="TctA"/>
    <property type="match status" value="1"/>
</dbReference>
<dbReference type="OrthoDB" id="9806425at2"/>
<gene>
    <name evidence="3" type="ORF">HDIA_4240</name>
</gene>
<protein>
    <submittedName>
        <fullName evidence="3">Tripartite tricarboxylate transporter TctA family protein</fullName>
    </submittedName>
</protein>
<dbReference type="KEGG" id="hdi:HDIA_4240"/>
<feature type="transmembrane region" description="Helical" evidence="1">
    <location>
        <begin position="466"/>
        <end position="488"/>
    </location>
</feature>